<proteinExistence type="predicted"/>
<reference evidence="2 4" key="2">
    <citation type="journal article" date="2018" name="Plant J.">
        <title>The Physcomitrella patens chromosome-scale assembly reveals moss genome structure and evolution.</title>
        <authorList>
            <person name="Lang D."/>
            <person name="Ullrich K.K."/>
            <person name="Murat F."/>
            <person name="Fuchs J."/>
            <person name="Jenkins J."/>
            <person name="Haas F.B."/>
            <person name="Piednoel M."/>
            <person name="Gundlach H."/>
            <person name="Van Bel M."/>
            <person name="Meyberg R."/>
            <person name="Vives C."/>
            <person name="Morata J."/>
            <person name="Symeonidi A."/>
            <person name="Hiss M."/>
            <person name="Muchero W."/>
            <person name="Kamisugi Y."/>
            <person name="Saleh O."/>
            <person name="Blanc G."/>
            <person name="Decker E.L."/>
            <person name="van Gessel N."/>
            <person name="Grimwood J."/>
            <person name="Hayes R.D."/>
            <person name="Graham S.W."/>
            <person name="Gunter L.E."/>
            <person name="McDaniel S.F."/>
            <person name="Hoernstein S.N.W."/>
            <person name="Larsson A."/>
            <person name="Li F.W."/>
            <person name="Perroud P.F."/>
            <person name="Phillips J."/>
            <person name="Ranjan P."/>
            <person name="Rokshar D.S."/>
            <person name="Rothfels C.J."/>
            <person name="Schneider L."/>
            <person name="Shu S."/>
            <person name="Stevenson D.W."/>
            <person name="Thummler F."/>
            <person name="Tillich M."/>
            <person name="Villarreal Aguilar J.C."/>
            <person name="Widiez T."/>
            <person name="Wong G.K."/>
            <person name="Wymore A."/>
            <person name="Zhang Y."/>
            <person name="Zimmer A.D."/>
            <person name="Quatrano R.S."/>
            <person name="Mayer K.F.X."/>
            <person name="Goodstein D."/>
            <person name="Casacuberta J.M."/>
            <person name="Vandepoele K."/>
            <person name="Reski R."/>
            <person name="Cuming A.C."/>
            <person name="Tuskan G.A."/>
            <person name="Maumus F."/>
            <person name="Salse J."/>
            <person name="Schmutz J."/>
            <person name="Rensing S.A."/>
        </authorList>
    </citation>
    <scope>NUCLEOTIDE SEQUENCE [LARGE SCALE GENOMIC DNA]</scope>
    <source>
        <strain evidence="3 4">cv. Gransden 2004</strain>
    </source>
</reference>
<dbReference type="EnsemblPlants" id="Pp3c10_10420V3.1">
    <property type="protein sequence ID" value="PAC:32902249.CDS.1"/>
    <property type="gene ID" value="Pp3c10_10420"/>
</dbReference>
<gene>
    <name evidence="2" type="ORF">PHYPA_013694</name>
</gene>
<keyword evidence="4" id="KW-1185">Reference proteome</keyword>
<dbReference type="EMBL" id="ABEU02000010">
    <property type="protein sequence ID" value="PNR46575.1"/>
    <property type="molecule type" value="Genomic_DNA"/>
</dbReference>
<evidence type="ECO:0000256" key="1">
    <source>
        <dbReference type="SAM" id="MobiDB-lite"/>
    </source>
</evidence>
<dbReference type="PaxDb" id="3218-PP1S120_145V6.1"/>
<organism evidence="2">
    <name type="scientific">Physcomitrium patens</name>
    <name type="common">Spreading-leaved earth moss</name>
    <name type="synonym">Physcomitrella patens</name>
    <dbReference type="NCBI Taxonomy" id="3218"/>
    <lineage>
        <taxon>Eukaryota</taxon>
        <taxon>Viridiplantae</taxon>
        <taxon>Streptophyta</taxon>
        <taxon>Embryophyta</taxon>
        <taxon>Bryophyta</taxon>
        <taxon>Bryophytina</taxon>
        <taxon>Bryopsida</taxon>
        <taxon>Funariidae</taxon>
        <taxon>Funariales</taxon>
        <taxon>Funariaceae</taxon>
        <taxon>Physcomitrium</taxon>
    </lineage>
</organism>
<evidence type="ECO:0000313" key="4">
    <source>
        <dbReference type="Proteomes" id="UP000006727"/>
    </source>
</evidence>
<sequence length="80" mass="9321">MELPHRCTTSLPNYNRRLENHHERNSSEFRATATLTRRSCTGPLCHFERGSQHRQPPAVSTRKNEKERKITTPTTPGPRR</sequence>
<dbReference type="AlphaFoldDB" id="A0A2K1JYI4"/>
<evidence type="ECO:0000313" key="3">
    <source>
        <dbReference type="EnsemblPlants" id="PAC:32902249.CDS.1"/>
    </source>
</evidence>
<dbReference type="Gramene" id="Pp3c10_10420V3.1">
    <property type="protein sequence ID" value="PAC:32902249.CDS.1"/>
    <property type="gene ID" value="Pp3c10_10420"/>
</dbReference>
<dbReference type="EnsemblPlants" id="Pp3c10_10420V3.2">
    <property type="protein sequence ID" value="PAC:32902250.CDS.1"/>
    <property type="gene ID" value="Pp3c10_10420"/>
</dbReference>
<evidence type="ECO:0000313" key="2">
    <source>
        <dbReference type="EMBL" id="PNR46575.1"/>
    </source>
</evidence>
<dbReference type="InParanoid" id="A0A2K1JYI4"/>
<dbReference type="Proteomes" id="UP000006727">
    <property type="component" value="Chromosome 10"/>
</dbReference>
<reference evidence="2 4" key="1">
    <citation type="journal article" date="2008" name="Science">
        <title>The Physcomitrella genome reveals evolutionary insights into the conquest of land by plants.</title>
        <authorList>
            <person name="Rensing S."/>
            <person name="Lang D."/>
            <person name="Zimmer A."/>
            <person name="Terry A."/>
            <person name="Salamov A."/>
            <person name="Shapiro H."/>
            <person name="Nishiyama T."/>
            <person name="Perroud P.-F."/>
            <person name="Lindquist E."/>
            <person name="Kamisugi Y."/>
            <person name="Tanahashi T."/>
            <person name="Sakakibara K."/>
            <person name="Fujita T."/>
            <person name="Oishi K."/>
            <person name="Shin-I T."/>
            <person name="Kuroki Y."/>
            <person name="Toyoda A."/>
            <person name="Suzuki Y."/>
            <person name="Hashimoto A."/>
            <person name="Yamaguchi K."/>
            <person name="Sugano A."/>
            <person name="Kohara Y."/>
            <person name="Fujiyama A."/>
            <person name="Anterola A."/>
            <person name="Aoki S."/>
            <person name="Ashton N."/>
            <person name="Barbazuk W.B."/>
            <person name="Barker E."/>
            <person name="Bennetzen J."/>
            <person name="Bezanilla M."/>
            <person name="Blankenship R."/>
            <person name="Cho S.H."/>
            <person name="Dutcher S."/>
            <person name="Estelle M."/>
            <person name="Fawcett J.A."/>
            <person name="Gundlach H."/>
            <person name="Hanada K."/>
            <person name="Heyl A."/>
            <person name="Hicks K.A."/>
            <person name="Hugh J."/>
            <person name="Lohr M."/>
            <person name="Mayer K."/>
            <person name="Melkozernov A."/>
            <person name="Murata T."/>
            <person name="Nelson D."/>
            <person name="Pils B."/>
            <person name="Prigge M."/>
            <person name="Reiss B."/>
            <person name="Renner T."/>
            <person name="Rombauts S."/>
            <person name="Rushton P."/>
            <person name="Sanderfoot A."/>
            <person name="Schween G."/>
            <person name="Shiu S.-H."/>
            <person name="Stueber K."/>
            <person name="Theodoulou F.L."/>
            <person name="Tu H."/>
            <person name="Van de Peer Y."/>
            <person name="Verrier P.J."/>
            <person name="Waters E."/>
            <person name="Wood A."/>
            <person name="Yang L."/>
            <person name="Cove D."/>
            <person name="Cuming A."/>
            <person name="Hasebe M."/>
            <person name="Lucas S."/>
            <person name="Mishler D.B."/>
            <person name="Reski R."/>
            <person name="Grigoriev I."/>
            <person name="Quatrano R.S."/>
            <person name="Boore J.L."/>
        </authorList>
    </citation>
    <scope>NUCLEOTIDE SEQUENCE [LARGE SCALE GENOMIC DNA]</scope>
    <source>
        <strain evidence="3 4">cv. Gransden 2004</strain>
    </source>
</reference>
<feature type="region of interest" description="Disordered" evidence="1">
    <location>
        <begin position="42"/>
        <end position="80"/>
    </location>
</feature>
<dbReference type="Gramene" id="Pp3c10_10420V3.2">
    <property type="protein sequence ID" value="PAC:32902250.CDS.1"/>
    <property type="gene ID" value="Pp3c10_10420"/>
</dbReference>
<accession>A0A2K1JYI4</accession>
<name>A0A2K1JYI4_PHYPA</name>
<protein>
    <submittedName>
        <fullName evidence="2 3">Uncharacterized protein</fullName>
    </submittedName>
</protein>
<reference evidence="3" key="3">
    <citation type="submission" date="2020-12" db="UniProtKB">
        <authorList>
            <consortium name="EnsemblPlants"/>
        </authorList>
    </citation>
    <scope>IDENTIFICATION</scope>
</reference>